<evidence type="ECO:0000256" key="3">
    <source>
        <dbReference type="ARBA" id="ARBA00022448"/>
    </source>
</evidence>
<dbReference type="PANTHER" id="PTHR12441">
    <property type="entry name" value="ATP SYNTHASE COUPLING FACTOR 6, MITOCHONDRIAL"/>
    <property type="match status" value="1"/>
</dbReference>
<organism evidence="10 11">
    <name type="scientific">Xylocopa violacea</name>
    <name type="common">Violet carpenter bee</name>
    <name type="synonym">Apis violacea</name>
    <dbReference type="NCBI Taxonomy" id="135666"/>
    <lineage>
        <taxon>Eukaryota</taxon>
        <taxon>Metazoa</taxon>
        <taxon>Ecdysozoa</taxon>
        <taxon>Arthropoda</taxon>
        <taxon>Hexapoda</taxon>
        <taxon>Insecta</taxon>
        <taxon>Pterygota</taxon>
        <taxon>Neoptera</taxon>
        <taxon>Endopterygota</taxon>
        <taxon>Hymenoptera</taxon>
        <taxon>Apocrita</taxon>
        <taxon>Aculeata</taxon>
        <taxon>Apoidea</taxon>
        <taxon>Anthophila</taxon>
        <taxon>Apidae</taxon>
        <taxon>Xylocopa</taxon>
        <taxon>Xylocopa</taxon>
    </lineage>
</organism>
<proteinExistence type="inferred from homology"/>
<sequence>MLIQRLVAGAPKVIRRNIGILAPSFQQAQDPIQQLFIDKIREYNSKSQGGKKLVDVPPEIEKEKNSELERLKKQYQIQGDGTQFPNFKFQDPVVEK</sequence>
<dbReference type="SUPFAM" id="SSF111357">
    <property type="entry name" value="Mitochondrial ATP synthase coupling factor 6"/>
    <property type="match status" value="1"/>
</dbReference>
<keyword evidence="11" id="KW-1185">Reference proteome</keyword>
<keyword evidence="9" id="KW-0472">Membrane</keyword>
<dbReference type="PANTHER" id="PTHR12441:SF10">
    <property type="entry name" value="ATP SYNTHASE-COUPLING FACTOR 6, MITOCHONDRIAL"/>
    <property type="match status" value="1"/>
</dbReference>
<evidence type="ECO:0000256" key="1">
    <source>
        <dbReference type="ARBA" id="ARBA00004273"/>
    </source>
</evidence>
<evidence type="ECO:0000256" key="2">
    <source>
        <dbReference type="ARBA" id="ARBA00007346"/>
    </source>
</evidence>
<evidence type="ECO:0000256" key="4">
    <source>
        <dbReference type="ARBA" id="ARBA00022547"/>
    </source>
</evidence>
<evidence type="ECO:0000313" key="11">
    <source>
        <dbReference type="Proteomes" id="UP001642520"/>
    </source>
</evidence>
<comment type="subcellular location">
    <subcellularLocation>
        <location evidence="1">Mitochondrion inner membrane</location>
    </subcellularLocation>
</comment>
<dbReference type="Proteomes" id="UP001642520">
    <property type="component" value="Unassembled WGS sequence"/>
</dbReference>
<protein>
    <recommendedName>
        <fullName evidence="12">ATP synthase-coupling factor 6, mitochondrial</fullName>
    </recommendedName>
</protein>
<evidence type="ECO:0000256" key="8">
    <source>
        <dbReference type="ARBA" id="ARBA00023128"/>
    </source>
</evidence>
<accession>A0ABP1NPZ0</accession>
<keyword evidence="4" id="KW-0138">CF(0)</keyword>
<evidence type="ECO:0000256" key="5">
    <source>
        <dbReference type="ARBA" id="ARBA00022781"/>
    </source>
</evidence>
<dbReference type="InterPro" id="IPR036204">
    <property type="entry name" value="ATP_synth_f6_sf_mt"/>
</dbReference>
<evidence type="ECO:0000256" key="6">
    <source>
        <dbReference type="ARBA" id="ARBA00022792"/>
    </source>
</evidence>
<keyword evidence="6" id="KW-0999">Mitochondrion inner membrane</keyword>
<keyword evidence="7" id="KW-0406">Ion transport</keyword>
<evidence type="ECO:0000256" key="9">
    <source>
        <dbReference type="ARBA" id="ARBA00023136"/>
    </source>
</evidence>
<dbReference type="InterPro" id="IPR008387">
    <property type="entry name" value="ATP_synth_f6_mt"/>
</dbReference>
<keyword evidence="8" id="KW-0496">Mitochondrion</keyword>
<evidence type="ECO:0000313" key="10">
    <source>
        <dbReference type="EMBL" id="CAL7943089.1"/>
    </source>
</evidence>
<dbReference type="Pfam" id="PF05511">
    <property type="entry name" value="ATP-synt_F6"/>
    <property type="match status" value="1"/>
</dbReference>
<comment type="caution">
    <text evidence="10">The sequence shown here is derived from an EMBL/GenBank/DDBJ whole genome shotgun (WGS) entry which is preliminary data.</text>
</comment>
<dbReference type="Gene3D" id="1.10.246.110">
    <property type="entry name" value="Mitochondrial ATP synthase-coupling factor 6"/>
    <property type="match status" value="1"/>
</dbReference>
<keyword evidence="3" id="KW-0813">Transport</keyword>
<reference evidence="10 11" key="1">
    <citation type="submission" date="2024-08" db="EMBL/GenBank/DDBJ databases">
        <authorList>
            <person name="Will J Nash"/>
            <person name="Angela Man"/>
            <person name="Seanna McTaggart"/>
            <person name="Kendall Baker"/>
            <person name="Tom Barker"/>
            <person name="Leah Catchpole"/>
            <person name="Alex Durrant"/>
            <person name="Karim Gharbi"/>
            <person name="Naomi Irish"/>
            <person name="Gemy Kaithakottil"/>
            <person name="Debby Ku"/>
            <person name="Aaliyah Providence"/>
            <person name="Felix Shaw"/>
            <person name="David Swarbreck"/>
            <person name="Chris Watkins"/>
            <person name="Ann M. McCartney"/>
            <person name="Giulio Formenti"/>
            <person name="Alice Mouton"/>
            <person name="Noel Vella"/>
            <person name="Bjorn M von Reumont"/>
            <person name="Adriana Vella"/>
            <person name="Wilfried Haerty"/>
        </authorList>
    </citation>
    <scope>NUCLEOTIDE SEQUENCE [LARGE SCALE GENOMIC DNA]</scope>
</reference>
<dbReference type="EMBL" id="CAXAJV020001293">
    <property type="protein sequence ID" value="CAL7943089.1"/>
    <property type="molecule type" value="Genomic_DNA"/>
</dbReference>
<evidence type="ECO:0008006" key="12">
    <source>
        <dbReference type="Google" id="ProtNLM"/>
    </source>
</evidence>
<name>A0ABP1NPZ0_XYLVO</name>
<comment type="similarity">
    <text evidence="2">Belongs to the eukaryotic ATPase subunit F6 family.</text>
</comment>
<evidence type="ECO:0000256" key="7">
    <source>
        <dbReference type="ARBA" id="ARBA00023065"/>
    </source>
</evidence>
<keyword evidence="5" id="KW-0375">Hydrogen ion transport</keyword>
<gene>
    <name evidence="10" type="ORF">XYLVIOL_LOCUS5877</name>
</gene>